<dbReference type="InterPro" id="IPR050495">
    <property type="entry name" value="ATG22/LtaA_families"/>
</dbReference>
<dbReference type="InterPro" id="IPR036259">
    <property type="entry name" value="MFS_trans_sf"/>
</dbReference>
<keyword evidence="5 6" id="KW-0472">Membrane</keyword>
<dbReference type="SUPFAM" id="SSF103473">
    <property type="entry name" value="MFS general substrate transporter"/>
    <property type="match status" value="1"/>
</dbReference>
<feature type="transmembrane region" description="Helical" evidence="6">
    <location>
        <begin position="122"/>
        <end position="140"/>
    </location>
</feature>
<name>A0A7W7CCU9_9PSEU</name>
<feature type="transmembrane region" description="Helical" evidence="6">
    <location>
        <begin position="218"/>
        <end position="241"/>
    </location>
</feature>
<feature type="transmembrane region" description="Helical" evidence="6">
    <location>
        <begin position="343"/>
        <end position="361"/>
    </location>
</feature>
<dbReference type="Gene3D" id="1.20.1250.20">
    <property type="entry name" value="MFS general substrate transporter like domains"/>
    <property type="match status" value="2"/>
</dbReference>
<keyword evidence="2" id="KW-0813">Transport</keyword>
<dbReference type="InterPro" id="IPR020846">
    <property type="entry name" value="MFS_dom"/>
</dbReference>
<keyword evidence="9" id="KW-1185">Reference proteome</keyword>
<evidence type="ECO:0000256" key="2">
    <source>
        <dbReference type="ARBA" id="ARBA00022448"/>
    </source>
</evidence>
<evidence type="ECO:0000256" key="5">
    <source>
        <dbReference type="ARBA" id="ARBA00023136"/>
    </source>
</evidence>
<evidence type="ECO:0000256" key="4">
    <source>
        <dbReference type="ARBA" id="ARBA00022989"/>
    </source>
</evidence>
<dbReference type="Pfam" id="PF11700">
    <property type="entry name" value="ATG22"/>
    <property type="match status" value="1"/>
</dbReference>
<feature type="transmembrane region" description="Helical" evidence="6">
    <location>
        <begin position="90"/>
        <end position="110"/>
    </location>
</feature>
<feature type="transmembrane region" description="Helical" evidence="6">
    <location>
        <begin position="367"/>
        <end position="387"/>
    </location>
</feature>
<feature type="domain" description="Major facilitator superfamily (MFS) profile" evidence="7">
    <location>
        <begin position="275"/>
        <end position="470"/>
    </location>
</feature>
<evidence type="ECO:0000256" key="3">
    <source>
        <dbReference type="ARBA" id="ARBA00022692"/>
    </source>
</evidence>
<keyword evidence="3 6" id="KW-0812">Transmembrane</keyword>
<protein>
    <submittedName>
        <fullName evidence="8">UMF1 family MFS transporter</fullName>
    </submittedName>
</protein>
<dbReference type="InterPro" id="IPR024671">
    <property type="entry name" value="Atg22-like"/>
</dbReference>
<feature type="transmembrane region" description="Helical" evidence="6">
    <location>
        <begin position="146"/>
        <end position="169"/>
    </location>
</feature>
<feature type="transmembrane region" description="Helical" evidence="6">
    <location>
        <begin position="313"/>
        <end position="334"/>
    </location>
</feature>
<sequence>MSGLDTAGTALGTPEDRRRTQRGWCWYDWANSVFPTSVVTVFLSLYLTSIARAAAEADTARNGPTPCANDNTLVQCDVSILGLVFPAGSLWGYLLSFATVIQVLVLPVAGAIADRSQNKRRMLAGFAFTGAVATCLLALVEGQNWQIGVLLFTIGNICWGTSVVVYYAFIPEISTADERDALSSRGWAFGYLGGGVCLALQLGLFQGHELFGLAQSEAVRACFILTGIWWAAFTLVPLRVLRDRPKPERADLGGGKIGGGFRELGDTMRYARKFPLTLAFLGSYLIFTDGISTVANVAGQYGSLELKLPQSTLITAILMTQFVAFIGGIAHGLVAKRIGAKKTILGSLVVWIIMLALAYLVQAGEQLQFFGIAAGIGLVLGGTNALARSLFSQMVPAGKEGQYFAVYEIGERSTSWLGPLVYAGIGQATGSFRLAILSMMIFFIVGFILVWLVPVRRAIRAVGNSEPAVL</sequence>
<evidence type="ECO:0000256" key="1">
    <source>
        <dbReference type="ARBA" id="ARBA00004651"/>
    </source>
</evidence>
<dbReference type="RefSeq" id="WP_185004643.1">
    <property type="nucleotide sequence ID" value="NZ_BAAAUI010000052.1"/>
</dbReference>
<comment type="caution">
    <text evidence="8">The sequence shown here is derived from an EMBL/GenBank/DDBJ whole genome shotgun (WGS) entry which is preliminary data.</text>
</comment>
<evidence type="ECO:0000313" key="9">
    <source>
        <dbReference type="Proteomes" id="UP000533598"/>
    </source>
</evidence>
<keyword evidence="4 6" id="KW-1133">Transmembrane helix</keyword>
<reference evidence="8 9" key="1">
    <citation type="submission" date="2020-08" db="EMBL/GenBank/DDBJ databases">
        <title>Sequencing the genomes of 1000 actinobacteria strains.</title>
        <authorList>
            <person name="Klenk H.-P."/>
        </authorList>
    </citation>
    <scope>NUCLEOTIDE SEQUENCE [LARGE SCALE GENOMIC DNA]</scope>
    <source>
        <strain evidence="8 9">DSM 44230</strain>
    </source>
</reference>
<dbReference type="GO" id="GO:0005886">
    <property type="term" value="C:plasma membrane"/>
    <property type="evidence" value="ECO:0007669"/>
    <property type="project" value="UniProtKB-SubCell"/>
</dbReference>
<evidence type="ECO:0000256" key="6">
    <source>
        <dbReference type="SAM" id="Phobius"/>
    </source>
</evidence>
<evidence type="ECO:0000259" key="7">
    <source>
        <dbReference type="PROSITE" id="PS50850"/>
    </source>
</evidence>
<gene>
    <name evidence="8" type="ORF">HNR67_004940</name>
</gene>
<feature type="transmembrane region" description="Helical" evidence="6">
    <location>
        <begin position="189"/>
        <end position="206"/>
    </location>
</feature>
<proteinExistence type="predicted"/>
<dbReference type="GO" id="GO:0022857">
    <property type="term" value="F:transmembrane transporter activity"/>
    <property type="evidence" value="ECO:0007669"/>
    <property type="project" value="InterPro"/>
</dbReference>
<dbReference type="PROSITE" id="PS50850">
    <property type="entry name" value="MFS"/>
    <property type="match status" value="1"/>
</dbReference>
<organism evidence="8 9">
    <name type="scientific">Crossiella cryophila</name>
    <dbReference type="NCBI Taxonomy" id="43355"/>
    <lineage>
        <taxon>Bacteria</taxon>
        <taxon>Bacillati</taxon>
        <taxon>Actinomycetota</taxon>
        <taxon>Actinomycetes</taxon>
        <taxon>Pseudonocardiales</taxon>
        <taxon>Pseudonocardiaceae</taxon>
        <taxon>Crossiella</taxon>
    </lineage>
</organism>
<dbReference type="PANTHER" id="PTHR23519">
    <property type="entry name" value="AUTOPHAGY-RELATED PROTEIN 22"/>
    <property type="match status" value="1"/>
</dbReference>
<dbReference type="PANTHER" id="PTHR23519:SF1">
    <property type="entry name" value="AUTOPHAGY-RELATED PROTEIN 22"/>
    <property type="match status" value="1"/>
</dbReference>
<feature type="transmembrane region" description="Helical" evidence="6">
    <location>
        <begin position="26"/>
        <end position="47"/>
    </location>
</feature>
<feature type="transmembrane region" description="Helical" evidence="6">
    <location>
        <begin position="434"/>
        <end position="453"/>
    </location>
</feature>
<comment type="subcellular location">
    <subcellularLocation>
        <location evidence="1">Cell membrane</location>
        <topology evidence="1">Multi-pass membrane protein</topology>
    </subcellularLocation>
</comment>
<dbReference type="AlphaFoldDB" id="A0A7W7CCU9"/>
<feature type="transmembrane region" description="Helical" evidence="6">
    <location>
        <begin position="278"/>
        <end position="301"/>
    </location>
</feature>
<dbReference type="EMBL" id="JACHMH010000001">
    <property type="protein sequence ID" value="MBB4678822.1"/>
    <property type="molecule type" value="Genomic_DNA"/>
</dbReference>
<evidence type="ECO:0000313" key="8">
    <source>
        <dbReference type="EMBL" id="MBB4678822.1"/>
    </source>
</evidence>
<accession>A0A7W7CCU9</accession>
<dbReference type="Proteomes" id="UP000533598">
    <property type="component" value="Unassembled WGS sequence"/>
</dbReference>